<dbReference type="STRING" id="320787.CA2015_3677"/>
<name>A0A0H4PFR3_9BACT</name>
<protein>
    <submittedName>
        <fullName evidence="2">Lipolytic protein G-D-S-L family</fullName>
    </submittedName>
</protein>
<dbReference type="CDD" id="cd00229">
    <property type="entry name" value="SGNH_hydrolase"/>
    <property type="match status" value="1"/>
</dbReference>
<dbReference type="PANTHER" id="PTHR30383:SF26">
    <property type="entry name" value="SGNH HYDROLASE-TYPE ESTERASE DOMAIN-CONTAINING PROTEIN"/>
    <property type="match status" value="1"/>
</dbReference>
<proteinExistence type="predicted"/>
<feature type="domain" description="SGNH hydrolase-type esterase" evidence="1">
    <location>
        <begin position="30"/>
        <end position="209"/>
    </location>
</feature>
<dbReference type="PANTHER" id="PTHR30383">
    <property type="entry name" value="THIOESTERASE 1/PROTEASE 1/LYSOPHOSPHOLIPASE L1"/>
    <property type="match status" value="1"/>
</dbReference>
<evidence type="ECO:0000313" key="3">
    <source>
        <dbReference type="Proteomes" id="UP000036520"/>
    </source>
</evidence>
<keyword evidence="3" id="KW-1185">Reference proteome</keyword>
<reference evidence="2 3" key="1">
    <citation type="submission" date="2015-07" db="EMBL/GenBank/DDBJ databases">
        <authorList>
            <person name="Kim K.M."/>
        </authorList>
    </citation>
    <scope>NUCLEOTIDE SEQUENCE [LARGE SCALE GENOMIC DNA]</scope>
    <source>
        <strain evidence="2 3">KCTC 12363</strain>
    </source>
</reference>
<dbReference type="SUPFAM" id="SSF52266">
    <property type="entry name" value="SGNH hydrolase"/>
    <property type="match status" value="1"/>
</dbReference>
<sequence>MMFLAKIWSIFVIGFLLFNLHLNPQPKLFVIGDSISIQYGPYLEKYLEGIYEYDRKRDEGADSSNLDVPKGANGGDSGMVLAYLKAKLKTPDFQPDIVLINCGLHDIKTNVESGKKQVALASYKENLEQIHALLANKGIPMIWVRTTPVDDEQHNSKQQSFHRYAADVANYNEVADKVFGARSVPIIDLHQFTLNLGEGLFTDHVHFGEDTRAKQAAFISGFLQGLAFKN</sequence>
<dbReference type="EMBL" id="CP012040">
    <property type="protein sequence ID" value="AKP53054.1"/>
    <property type="molecule type" value="Genomic_DNA"/>
</dbReference>
<dbReference type="Proteomes" id="UP000036520">
    <property type="component" value="Chromosome"/>
</dbReference>
<organism evidence="2 3">
    <name type="scientific">Cyclobacterium amurskyense</name>
    <dbReference type="NCBI Taxonomy" id="320787"/>
    <lineage>
        <taxon>Bacteria</taxon>
        <taxon>Pseudomonadati</taxon>
        <taxon>Bacteroidota</taxon>
        <taxon>Cytophagia</taxon>
        <taxon>Cytophagales</taxon>
        <taxon>Cyclobacteriaceae</taxon>
        <taxon>Cyclobacterium</taxon>
    </lineage>
</organism>
<gene>
    <name evidence="2" type="ORF">CA2015_3677</name>
</gene>
<dbReference type="InterPro" id="IPR051532">
    <property type="entry name" value="Ester_Hydrolysis_Enzymes"/>
</dbReference>
<accession>A0A0H4PFR3</accession>
<dbReference type="GO" id="GO:0004622">
    <property type="term" value="F:phosphatidylcholine lysophospholipase activity"/>
    <property type="evidence" value="ECO:0007669"/>
    <property type="project" value="TreeGrafter"/>
</dbReference>
<dbReference type="InterPro" id="IPR036514">
    <property type="entry name" value="SGNH_hydro_sf"/>
</dbReference>
<dbReference type="AlphaFoldDB" id="A0A0H4PFR3"/>
<dbReference type="OrthoDB" id="1953620at2"/>
<evidence type="ECO:0000259" key="1">
    <source>
        <dbReference type="Pfam" id="PF13472"/>
    </source>
</evidence>
<dbReference type="InterPro" id="IPR013830">
    <property type="entry name" value="SGNH_hydro"/>
</dbReference>
<dbReference type="KEGG" id="camu:CA2015_3677"/>
<dbReference type="Gene3D" id="3.40.50.1110">
    <property type="entry name" value="SGNH hydrolase"/>
    <property type="match status" value="1"/>
</dbReference>
<dbReference type="RefSeq" id="WP_048643203.1">
    <property type="nucleotide sequence ID" value="NZ_CAXBGM010000084.1"/>
</dbReference>
<dbReference type="PATRIC" id="fig|320787.5.peg.4024"/>
<evidence type="ECO:0000313" key="2">
    <source>
        <dbReference type="EMBL" id="AKP53054.1"/>
    </source>
</evidence>
<dbReference type="Pfam" id="PF13472">
    <property type="entry name" value="Lipase_GDSL_2"/>
    <property type="match status" value="1"/>
</dbReference>